<name>A0AAD9QD96_ACRCE</name>
<evidence type="ECO:0000256" key="3">
    <source>
        <dbReference type="SAM" id="MobiDB-lite"/>
    </source>
</evidence>
<dbReference type="SUPFAM" id="SSF56349">
    <property type="entry name" value="DNA breaking-rejoining enzymes"/>
    <property type="match status" value="1"/>
</dbReference>
<keyword evidence="1" id="KW-0238">DNA-binding</keyword>
<dbReference type="PANTHER" id="PTHR35617">
    <property type="entry name" value="PHAGE_INTEGRASE DOMAIN-CONTAINING PROTEIN"/>
    <property type="match status" value="1"/>
</dbReference>
<organism evidence="4 5">
    <name type="scientific">Acropora cervicornis</name>
    <name type="common">Staghorn coral</name>
    <dbReference type="NCBI Taxonomy" id="6130"/>
    <lineage>
        <taxon>Eukaryota</taxon>
        <taxon>Metazoa</taxon>
        <taxon>Cnidaria</taxon>
        <taxon>Anthozoa</taxon>
        <taxon>Hexacorallia</taxon>
        <taxon>Scleractinia</taxon>
        <taxon>Astrocoeniina</taxon>
        <taxon>Acroporidae</taxon>
        <taxon>Acropora</taxon>
    </lineage>
</organism>
<proteinExistence type="predicted"/>
<gene>
    <name evidence="4" type="ORF">P5673_018725</name>
</gene>
<reference evidence="4" key="2">
    <citation type="journal article" date="2023" name="Science">
        <title>Genomic signatures of disease resistance in endangered staghorn corals.</title>
        <authorList>
            <person name="Vollmer S.V."/>
            <person name="Selwyn J.D."/>
            <person name="Despard B.A."/>
            <person name="Roesel C.L."/>
        </authorList>
    </citation>
    <scope>NUCLEOTIDE SEQUENCE</scope>
    <source>
        <strain evidence="4">K2</strain>
    </source>
</reference>
<evidence type="ECO:0000256" key="1">
    <source>
        <dbReference type="ARBA" id="ARBA00023125"/>
    </source>
</evidence>
<dbReference type="Gene3D" id="1.10.150.130">
    <property type="match status" value="1"/>
</dbReference>
<comment type="caution">
    <text evidence="4">The sequence shown here is derived from an EMBL/GenBank/DDBJ whole genome shotgun (WGS) entry which is preliminary data.</text>
</comment>
<dbReference type="PANTHER" id="PTHR35617:SF3">
    <property type="entry name" value="CORE-BINDING (CB) DOMAIN-CONTAINING PROTEIN"/>
    <property type="match status" value="1"/>
</dbReference>
<evidence type="ECO:0000313" key="4">
    <source>
        <dbReference type="EMBL" id="KAK2559080.1"/>
    </source>
</evidence>
<feature type="region of interest" description="Disordered" evidence="3">
    <location>
        <begin position="86"/>
        <end position="107"/>
    </location>
</feature>
<evidence type="ECO:0000256" key="2">
    <source>
        <dbReference type="ARBA" id="ARBA00023172"/>
    </source>
</evidence>
<dbReference type="EMBL" id="JARQWQ010000042">
    <property type="protein sequence ID" value="KAK2559080.1"/>
    <property type="molecule type" value="Genomic_DNA"/>
</dbReference>
<dbReference type="GO" id="GO:0003677">
    <property type="term" value="F:DNA binding"/>
    <property type="evidence" value="ECO:0007669"/>
    <property type="project" value="UniProtKB-KW"/>
</dbReference>
<dbReference type="AlphaFoldDB" id="A0AAD9QD96"/>
<dbReference type="GO" id="GO:0006310">
    <property type="term" value="P:DNA recombination"/>
    <property type="evidence" value="ECO:0007669"/>
    <property type="project" value="UniProtKB-KW"/>
</dbReference>
<dbReference type="Proteomes" id="UP001249851">
    <property type="component" value="Unassembled WGS sequence"/>
</dbReference>
<dbReference type="InterPro" id="IPR010998">
    <property type="entry name" value="Integrase_recombinase_N"/>
</dbReference>
<reference evidence="4" key="1">
    <citation type="journal article" date="2023" name="G3 (Bethesda)">
        <title>Whole genome assembly and annotation of the endangered Caribbean coral Acropora cervicornis.</title>
        <authorList>
            <person name="Selwyn J.D."/>
            <person name="Vollmer S.V."/>
        </authorList>
    </citation>
    <scope>NUCLEOTIDE SEQUENCE</scope>
    <source>
        <strain evidence="4">K2</strain>
    </source>
</reference>
<dbReference type="InterPro" id="IPR013762">
    <property type="entry name" value="Integrase-like_cat_sf"/>
</dbReference>
<protein>
    <recommendedName>
        <fullName evidence="6">Tyr recombinase domain-containing protein</fullName>
    </recommendedName>
</protein>
<dbReference type="InterPro" id="IPR011010">
    <property type="entry name" value="DNA_brk_join_enz"/>
</dbReference>
<sequence>MKKNLIFVSTGTLVSSFPGVEFGPLHYRHIEMDKELNLKLNKGNFDSHMTLSHDSLDNIRWWSSNIQTATRKILHNSPEVVVYTDASQMESGSSNSEQSPSTSSTIGPVGMQIIEQSLQHSGISSDNVEVIMQSWRDGTRKQYKVYINKWLLFCCEGPHDPMHPSVRSLLSFLHSLFQKGLSYSALNTARSAFSSIDINMSDVQDHTPVGKHFLVCCYLEGVFNKIKPVPRYNNIWSVDTVLDYLSLFWPLDEISLKELTLKLVMLIALTTGQRCQTLTFLDISEQHMQKDDKCFNFALTGHLKQDKPGQVFGNVCLYKYPVRELCVYETLSYYISTTEKLRNSTKLLVSFIKPHRAVTSPTIGRWIKNVLGQSGIDTERFSGHSTRCASTSKARLPVSTDEILATAGWTKESTFRKFYNKPISVSNQMSLAVLN</sequence>
<dbReference type="GO" id="GO:0015074">
    <property type="term" value="P:DNA integration"/>
    <property type="evidence" value="ECO:0007669"/>
    <property type="project" value="InterPro"/>
</dbReference>
<evidence type="ECO:0008006" key="6">
    <source>
        <dbReference type="Google" id="ProtNLM"/>
    </source>
</evidence>
<keyword evidence="5" id="KW-1185">Reference proteome</keyword>
<dbReference type="Gene3D" id="1.10.443.10">
    <property type="entry name" value="Intergrase catalytic core"/>
    <property type="match status" value="1"/>
</dbReference>
<evidence type="ECO:0000313" key="5">
    <source>
        <dbReference type="Proteomes" id="UP001249851"/>
    </source>
</evidence>
<feature type="compositionally biased region" description="Low complexity" evidence="3">
    <location>
        <begin position="87"/>
        <end position="105"/>
    </location>
</feature>
<accession>A0AAD9QD96</accession>
<keyword evidence="2" id="KW-0233">DNA recombination</keyword>